<comment type="caution">
    <text evidence="1">The sequence shown here is derived from an EMBL/GenBank/DDBJ whole genome shotgun (WGS) entry which is preliminary data.</text>
</comment>
<proteinExistence type="predicted"/>
<name>A0A9W6P2H7_9ACTN</name>
<accession>A0A9W6P2H7</accession>
<gene>
    <name evidence="1" type="ORF">Nans01_03710</name>
</gene>
<evidence type="ECO:0008006" key="3">
    <source>
        <dbReference type="Google" id="ProtNLM"/>
    </source>
</evidence>
<keyword evidence="2" id="KW-1185">Reference proteome</keyword>
<dbReference type="Proteomes" id="UP001165092">
    <property type="component" value="Unassembled WGS sequence"/>
</dbReference>
<reference evidence="1" key="1">
    <citation type="submission" date="2023-02" db="EMBL/GenBank/DDBJ databases">
        <title>Nocardiopsis ansamitocini NBRC 112285.</title>
        <authorList>
            <person name="Ichikawa N."/>
            <person name="Sato H."/>
            <person name="Tonouchi N."/>
        </authorList>
    </citation>
    <scope>NUCLEOTIDE SEQUENCE</scope>
    <source>
        <strain evidence="1">NBRC 112285</strain>
    </source>
</reference>
<sequence>MKHSTPEFAALAHRGTILRCEIGSTVHGTGLPGQADRDEMGICVEPREYVIGLRQFEQYVFQTSPEGERSGPGDLDLTVYSLRKWTRLALSGNPTVLLALFVSDSHTTHLTDLGRALRANSDRFVSTEAGNRFLGYLRAQRDSMLGLRGGRHTNRPELVREHGFDTKFASHMIRLGVQGVELLETGRISLPMPEPWSSWIRDLRLGRRSRDEALAVAAEQEARLTALLGTADVPARADHAWADAWLVDAYESSWASRDGDREGTAQPG</sequence>
<protein>
    <recommendedName>
        <fullName evidence="3">Nucleotidyltransferase</fullName>
    </recommendedName>
</protein>
<dbReference type="RefSeq" id="WP_285756886.1">
    <property type="nucleotide sequence ID" value="NZ_BSQG01000001.1"/>
</dbReference>
<evidence type="ECO:0000313" key="2">
    <source>
        <dbReference type="Proteomes" id="UP001165092"/>
    </source>
</evidence>
<dbReference type="AlphaFoldDB" id="A0A9W6P2H7"/>
<evidence type="ECO:0000313" key="1">
    <source>
        <dbReference type="EMBL" id="GLU46020.1"/>
    </source>
</evidence>
<dbReference type="Pfam" id="PF10127">
    <property type="entry name" value="RlaP"/>
    <property type="match status" value="1"/>
</dbReference>
<dbReference type="EMBL" id="BSQG01000001">
    <property type="protein sequence ID" value="GLU46020.1"/>
    <property type="molecule type" value="Genomic_DNA"/>
</dbReference>
<dbReference type="InterPro" id="IPR018775">
    <property type="entry name" value="RlaP"/>
</dbReference>
<organism evidence="1 2">
    <name type="scientific">Nocardiopsis ansamitocini</name>
    <dbReference type="NCBI Taxonomy" id="1670832"/>
    <lineage>
        <taxon>Bacteria</taxon>
        <taxon>Bacillati</taxon>
        <taxon>Actinomycetota</taxon>
        <taxon>Actinomycetes</taxon>
        <taxon>Streptosporangiales</taxon>
        <taxon>Nocardiopsidaceae</taxon>
        <taxon>Nocardiopsis</taxon>
    </lineage>
</organism>